<accession>A0A059BFS1</accession>
<organism evidence="1">
    <name type="scientific">Eucalyptus grandis</name>
    <name type="common">Flooded gum</name>
    <dbReference type="NCBI Taxonomy" id="71139"/>
    <lineage>
        <taxon>Eukaryota</taxon>
        <taxon>Viridiplantae</taxon>
        <taxon>Streptophyta</taxon>
        <taxon>Embryophyta</taxon>
        <taxon>Tracheophyta</taxon>
        <taxon>Spermatophyta</taxon>
        <taxon>Magnoliopsida</taxon>
        <taxon>eudicotyledons</taxon>
        <taxon>Gunneridae</taxon>
        <taxon>Pentapetalae</taxon>
        <taxon>rosids</taxon>
        <taxon>malvids</taxon>
        <taxon>Myrtales</taxon>
        <taxon>Myrtaceae</taxon>
        <taxon>Myrtoideae</taxon>
        <taxon>Eucalypteae</taxon>
        <taxon>Eucalyptus</taxon>
    </lineage>
</organism>
<sequence length="87" mass="9603">MLPLRLLSARPSSPNSGILLKSILEMGPLSLLLWRSSRTTLSKMSESQLGTSSEMLALYMNNSEIYFCVRSHNGNFGPTSQSLMPII</sequence>
<proteinExistence type="predicted"/>
<dbReference type="Gramene" id="KCW64520">
    <property type="protein sequence ID" value="KCW64520"/>
    <property type="gene ID" value="EUGRSUZ_G02121"/>
</dbReference>
<protein>
    <submittedName>
        <fullName evidence="1">Uncharacterized protein</fullName>
    </submittedName>
</protein>
<reference evidence="1" key="1">
    <citation type="submission" date="2013-07" db="EMBL/GenBank/DDBJ databases">
        <title>The genome of Eucalyptus grandis.</title>
        <authorList>
            <person name="Schmutz J."/>
            <person name="Hayes R."/>
            <person name="Myburg A."/>
            <person name="Tuskan G."/>
            <person name="Grattapaglia D."/>
            <person name="Rokhsar D.S."/>
        </authorList>
    </citation>
    <scope>NUCLEOTIDE SEQUENCE</scope>
    <source>
        <tissue evidence="1">Leaf extractions</tissue>
    </source>
</reference>
<dbReference type="InParanoid" id="A0A059BFS1"/>
<name>A0A059BFS1_EUCGR</name>
<evidence type="ECO:0000313" key="1">
    <source>
        <dbReference type="EMBL" id="KCW64520.1"/>
    </source>
</evidence>
<dbReference type="EMBL" id="KK198759">
    <property type="protein sequence ID" value="KCW64520.1"/>
    <property type="molecule type" value="Genomic_DNA"/>
</dbReference>
<gene>
    <name evidence="1" type="ORF">EUGRSUZ_G02121</name>
</gene>
<dbReference type="AlphaFoldDB" id="A0A059BFS1"/>